<dbReference type="InterPro" id="IPR003313">
    <property type="entry name" value="AraC-bd"/>
</dbReference>
<dbReference type="PROSITE" id="PS00041">
    <property type="entry name" value="HTH_ARAC_FAMILY_1"/>
    <property type="match status" value="1"/>
</dbReference>
<keyword evidence="6" id="KW-1185">Reference proteome</keyword>
<dbReference type="InterPro" id="IPR037923">
    <property type="entry name" value="HTH-like"/>
</dbReference>
<dbReference type="InterPro" id="IPR018060">
    <property type="entry name" value="HTH_AraC"/>
</dbReference>
<evidence type="ECO:0000256" key="2">
    <source>
        <dbReference type="ARBA" id="ARBA00023125"/>
    </source>
</evidence>
<dbReference type="Pfam" id="PF12833">
    <property type="entry name" value="HTH_18"/>
    <property type="match status" value="1"/>
</dbReference>
<keyword evidence="1" id="KW-0805">Transcription regulation</keyword>
<evidence type="ECO:0000313" key="5">
    <source>
        <dbReference type="EMBL" id="UVI33507.1"/>
    </source>
</evidence>
<protein>
    <submittedName>
        <fullName evidence="5">AraC family transcriptional regulator</fullName>
    </submittedName>
</protein>
<dbReference type="InterPro" id="IPR018062">
    <property type="entry name" value="HTH_AraC-typ_CS"/>
</dbReference>
<dbReference type="SUPFAM" id="SSF46689">
    <property type="entry name" value="Homeodomain-like"/>
    <property type="match status" value="2"/>
</dbReference>
<evidence type="ECO:0000256" key="3">
    <source>
        <dbReference type="ARBA" id="ARBA00023163"/>
    </source>
</evidence>
<dbReference type="Proteomes" id="UP001057877">
    <property type="component" value="Chromosome"/>
</dbReference>
<organism evidence="5 6">
    <name type="scientific">Paenibacillus spongiae</name>
    <dbReference type="NCBI Taxonomy" id="2909671"/>
    <lineage>
        <taxon>Bacteria</taxon>
        <taxon>Bacillati</taxon>
        <taxon>Bacillota</taxon>
        <taxon>Bacilli</taxon>
        <taxon>Bacillales</taxon>
        <taxon>Paenibacillaceae</taxon>
        <taxon>Paenibacillus</taxon>
    </lineage>
</organism>
<keyword evidence="3" id="KW-0804">Transcription</keyword>
<dbReference type="RefSeq" id="WP_258389560.1">
    <property type="nucleotide sequence ID" value="NZ_CP091430.1"/>
</dbReference>
<dbReference type="Gene3D" id="2.60.120.280">
    <property type="entry name" value="Regulatory protein AraC"/>
    <property type="match status" value="1"/>
</dbReference>
<accession>A0ABY5SLD0</accession>
<evidence type="ECO:0000259" key="4">
    <source>
        <dbReference type="PROSITE" id="PS01124"/>
    </source>
</evidence>
<dbReference type="Pfam" id="PF02311">
    <property type="entry name" value="AraC_binding"/>
    <property type="match status" value="1"/>
</dbReference>
<dbReference type="PANTHER" id="PTHR43280">
    <property type="entry name" value="ARAC-FAMILY TRANSCRIPTIONAL REGULATOR"/>
    <property type="match status" value="1"/>
</dbReference>
<dbReference type="SUPFAM" id="SSF51215">
    <property type="entry name" value="Regulatory protein AraC"/>
    <property type="match status" value="1"/>
</dbReference>
<evidence type="ECO:0000313" key="6">
    <source>
        <dbReference type="Proteomes" id="UP001057877"/>
    </source>
</evidence>
<dbReference type="EMBL" id="CP091430">
    <property type="protein sequence ID" value="UVI33507.1"/>
    <property type="molecule type" value="Genomic_DNA"/>
</dbReference>
<gene>
    <name evidence="5" type="ORF">L1F29_00510</name>
</gene>
<dbReference type="SMART" id="SM00342">
    <property type="entry name" value="HTH_ARAC"/>
    <property type="match status" value="1"/>
</dbReference>
<dbReference type="InterPro" id="IPR009057">
    <property type="entry name" value="Homeodomain-like_sf"/>
</dbReference>
<dbReference type="PANTHER" id="PTHR43280:SF28">
    <property type="entry name" value="HTH-TYPE TRANSCRIPTIONAL ACTIVATOR RHAS"/>
    <property type="match status" value="1"/>
</dbReference>
<name>A0ABY5SLD0_9BACL</name>
<dbReference type="PROSITE" id="PS01124">
    <property type="entry name" value="HTH_ARAC_FAMILY_2"/>
    <property type="match status" value="1"/>
</dbReference>
<feature type="domain" description="HTH araC/xylS-type" evidence="4">
    <location>
        <begin position="177"/>
        <end position="274"/>
    </location>
</feature>
<evidence type="ECO:0000256" key="1">
    <source>
        <dbReference type="ARBA" id="ARBA00023015"/>
    </source>
</evidence>
<reference evidence="5" key="1">
    <citation type="submission" date="2022-01" db="EMBL/GenBank/DDBJ databases">
        <title>Paenibacillus spongiae sp. nov., isolated from marine sponge.</title>
        <authorList>
            <person name="Li Z."/>
            <person name="Zhang M."/>
        </authorList>
    </citation>
    <scope>NUCLEOTIDE SEQUENCE</scope>
    <source>
        <strain evidence="5">PHS-Z3</strain>
    </source>
</reference>
<sequence length="278" mass="32750">MMDDKRRLWKEFINATRFQVWTAEYTKVSRSWRGLDFVPDFNRFYLIEEGEGMVRIEDTELHPVKGQLVFMPAGVRQSYSTISDHTYSKYWCHFTATVGDLRLFDVMDTPNLLTIKDPAAWNHWVSLFQTLIEAMDSHQLSAGFRMNAVMMEMMASFVEQAEDVTFNRSSTIVDKMYTVLRYMEQRLSEHMTIEELAGLVHYHPNYFIQVFKQFTGRTPVQYLNAMRVERAKHWLSATPMTVSDVAEKVGMTLFYFSRLFRDHTGFTPSAYRQMNKPQ</sequence>
<keyword evidence="2" id="KW-0238">DNA-binding</keyword>
<proteinExistence type="predicted"/>
<dbReference type="Gene3D" id="1.10.10.60">
    <property type="entry name" value="Homeodomain-like"/>
    <property type="match status" value="2"/>
</dbReference>